<keyword evidence="2" id="KW-1185">Reference proteome</keyword>
<dbReference type="KEGG" id="dmm:dnm_099310"/>
<protein>
    <submittedName>
        <fullName evidence="1">Uncharacterized protein</fullName>
    </submittedName>
</protein>
<dbReference type="AlphaFoldDB" id="A0A975GWA4"/>
<organism evidence="1 2">
    <name type="scientific">Desulfonema magnum</name>
    <dbReference type="NCBI Taxonomy" id="45655"/>
    <lineage>
        <taxon>Bacteria</taxon>
        <taxon>Pseudomonadati</taxon>
        <taxon>Thermodesulfobacteriota</taxon>
        <taxon>Desulfobacteria</taxon>
        <taxon>Desulfobacterales</taxon>
        <taxon>Desulfococcaceae</taxon>
        <taxon>Desulfonema</taxon>
    </lineage>
</organism>
<sequence>MIFTVKFFRLKAPQFPQGLPPNTVDSRLNRFFGVLSGVRKMLFRMCKNKIFALRIRPEFLKSTALGFPRGCYQSPFQGVS</sequence>
<proteinExistence type="predicted"/>
<name>A0A975GWA4_9BACT</name>
<evidence type="ECO:0000313" key="1">
    <source>
        <dbReference type="EMBL" id="QTA93823.1"/>
    </source>
</evidence>
<dbReference type="Proteomes" id="UP000663722">
    <property type="component" value="Chromosome"/>
</dbReference>
<evidence type="ECO:0000313" key="2">
    <source>
        <dbReference type="Proteomes" id="UP000663722"/>
    </source>
</evidence>
<dbReference type="EMBL" id="CP061800">
    <property type="protein sequence ID" value="QTA93823.1"/>
    <property type="molecule type" value="Genomic_DNA"/>
</dbReference>
<gene>
    <name evidence="1" type="ORF">dnm_099310</name>
</gene>
<reference evidence="1" key="1">
    <citation type="journal article" date="2021" name="Microb. Physiol.">
        <title>Proteogenomic Insights into the Physiology of Marine, Sulfate-Reducing, Filamentous Desulfonema limicola and Desulfonema magnum.</title>
        <authorList>
            <person name="Schnaars V."/>
            <person name="Wohlbrand L."/>
            <person name="Scheve S."/>
            <person name="Hinrichs C."/>
            <person name="Reinhardt R."/>
            <person name="Rabus R."/>
        </authorList>
    </citation>
    <scope>NUCLEOTIDE SEQUENCE</scope>
    <source>
        <strain evidence="1">4be13</strain>
    </source>
</reference>
<accession>A0A975GWA4</accession>